<reference evidence="2" key="1">
    <citation type="submission" date="2025-08" db="UniProtKB">
        <authorList>
            <consortium name="RefSeq"/>
        </authorList>
    </citation>
    <scope>IDENTIFICATION</scope>
    <source>
        <tissue evidence="2">Young leaves</tissue>
    </source>
</reference>
<dbReference type="GeneID" id="111477113"/>
<dbReference type="AlphaFoldDB" id="A0A6J1IKP7"/>
<accession>A0A6J1IKP7</accession>
<dbReference type="RefSeq" id="XP_022976880.1">
    <property type="nucleotide sequence ID" value="XM_023121112.1"/>
</dbReference>
<evidence type="ECO:0000313" key="1">
    <source>
        <dbReference type="Proteomes" id="UP000504608"/>
    </source>
</evidence>
<evidence type="ECO:0000313" key="2">
    <source>
        <dbReference type="RefSeq" id="XP_022976880.1"/>
    </source>
</evidence>
<keyword evidence="1" id="KW-1185">Reference proteome</keyword>
<proteinExistence type="predicted"/>
<organism evidence="1 2">
    <name type="scientific">Cucurbita maxima</name>
    <name type="common">Pumpkin</name>
    <name type="synonym">Winter squash</name>
    <dbReference type="NCBI Taxonomy" id="3661"/>
    <lineage>
        <taxon>Eukaryota</taxon>
        <taxon>Viridiplantae</taxon>
        <taxon>Streptophyta</taxon>
        <taxon>Embryophyta</taxon>
        <taxon>Tracheophyta</taxon>
        <taxon>Spermatophyta</taxon>
        <taxon>Magnoliopsida</taxon>
        <taxon>eudicotyledons</taxon>
        <taxon>Gunneridae</taxon>
        <taxon>Pentapetalae</taxon>
        <taxon>rosids</taxon>
        <taxon>fabids</taxon>
        <taxon>Cucurbitales</taxon>
        <taxon>Cucurbitaceae</taxon>
        <taxon>Cucurbiteae</taxon>
        <taxon>Cucurbita</taxon>
    </lineage>
</organism>
<gene>
    <name evidence="2" type="primary">LOC111477113</name>
</gene>
<protein>
    <submittedName>
        <fullName evidence="2">Uncharacterized protein LOC111477113 isoform X2</fullName>
    </submittedName>
</protein>
<dbReference type="Proteomes" id="UP000504608">
    <property type="component" value="Unplaced"/>
</dbReference>
<name>A0A6J1IKP7_CUCMA</name>
<sequence>MFSEIDYPITLWRANLICNVASSLASGFSRPLAKHLDPHLIFSLEGPAVCGSTRDFIENFCVADLLKMGMILILSYFGSQDQRKLLRKGIQIQFRCFSYK</sequence>